<dbReference type="PROSITE" id="PS01159">
    <property type="entry name" value="WW_DOMAIN_1"/>
    <property type="match status" value="1"/>
</dbReference>
<sequence length="1663" mass="192165">MASQTRFRTLENDRVSAEEMDEIRQENIAYQYLCHLEEARVWIQACIKEDLPPPTELEESLRNGVYLAKLAHFIAPETVPIKKIYDFDQKCYQDRGLHFRHTDNINHWLNAMKKIDMPVFFYPDTFDVYDKKNMPKVIYCLHALSLYLFKLGKAPQIQDLYGKLQFTFEEIDAIRRELEKYGIQMPAFGKIGGILANELPVDAAALHAAVIAINNAIDLENPTKTLEVMENPVVSLCGIISETSERYQATLYEAKKLKMEEAHNRSLDLDYIPDVYDEYLTKDEIQNCVLDVNKLVSLELVDDALIQEDEKALLKALTNSYLGLNLKDFSQLNVSWYLKALTEEKNRHESNNNNYILNQDDIQNAIKIANVEASNQLKIDEAVKEINSAIRLQDPFMTVAALKNPNAKLGPIIEEAATLYQEEFLPILQENGKDLVYEEIKGGVKILSAIGMINLALKKGDPEEMYAMLEKQNAHISSLDARYSRFYYKSLVRAKEEKFRIYQNNFLTHLEIQECIDEVNTQVELEFVQVESLRKINHSVKTKNEKATLESLLNPAASILCVEPTLATLYLQLLFTCQQEKIATNQKSLELGLDEIQHKVNEANQLAADANLSCIAIAAVNLAVENENLDELQDALQNQYVGIPSVFSQCSKEYMKQFQKLKRKKEASVKKSNNACDDEDNAWLEYQVRSGNFYYFNMKTFESGWIRPRSYKPLCSYLTKSDIVKVVSVINSEHDRQALFTSVEHLITCLQAHVRGFLVRQQLLRKMEYYRANENKIVQIQRWWRQNLKRQIILMHAQEIKRILPALVKIQACVRMWLARRRYIKTKEHFKNHEDSVKKIQTFWRAYKTKRDFKELIHSLNPPLHIIKKFVHMLNVNESDYAEEVEFQEIRGQVVQTIRRNNELENEVNEMDLKIGLLVRNRITLQEVISQGKKLKQGKRGNGSQGWEGPWIDTGKGLKALSKESRSRLVAYQHLFYALQTEPNYLAKLIFAMSPSRTTKFVESVILTLYNFGSTPREDYLLLHLFRTALEEEIHSKLDSPMDIVTGNPLVIRMVVGFNRNGRGQSCLRELLEPLVKEVINDKTLHINTNPIEVYKMWINEYETQTGQQSTLPYDVSQEEALSHEEVQKRFDKAIKNLQEKALTFCNTIVQSLDKIPYGMLYIAKVLYNCLIEKFPDTAEKDILKVVGNLLYYRYINSAIVAPDAFDIIDIGPDQNLTNEQRRNLGSIAKVLQFASLGKGFGHDTAHLMCLNPFLKRCHENFKNFFRQACTVEEPEEFFNMDWYSEATMLTQPTIYLSVQELCDTHQLLVEFEEQIAPNPTDMLHELLEDVGKPPTIQTLVGEDIEPTAVAHVAQTEICLTLSSKFQILGEDTVDTDQLFIKTKQMMIELLQHQFQHSSLTEMLHCPISQNDEIQFTQRQKQVSELNVSVNLNKSSTSGYKKYSSFEDFRSSLIKNLYRLELAGYVSSKNDYQEILNSIAKDIYSSRQYRQHRKQELLRLRNIQKQLDLKTSFNEEKLDYYNQYIKTCLSNLTSGRKKLHQRGAIPGLGGKQKSEEKELRNKTSLKYNGAKLHEKGILVEITDLDSVQLKNVSFEIAPAQDTGVFTVSAKFMGVQMEKVDVDIQELLQFQYQGIAIMEMFERARVNVNLLLYLLNSKFYGKKK</sequence>
<feature type="domain" description="Calponin-homology (CH)" evidence="4">
    <location>
        <begin position="33"/>
        <end position="148"/>
    </location>
</feature>
<evidence type="ECO:0000259" key="4">
    <source>
        <dbReference type="PROSITE" id="PS50021"/>
    </source>
</evidence>
<dbReference type="SMART" id="SM00015">
    <property type="entry name" value="IQ"/>
    <property type="match status" value="3"/>
</dbReference>
<dbReference type="InterPro" id="IPR000048">
    <property type="entry name" value="IQ_motif_EF-hand-BS"/>
</dbReference>
<dbReference type="SMART" id="SM00323">
    <property type="entry name" value="RasGAP"/>
    <property type="match status" value="1"/>
</dbReference>
<gene>
    <name evidence="6" type="primary">LOC106476628</name>
</gene>
<dbReference type="PROSITE" id="PS50018">
    <property type="entry name" value="RAS_GTPASE_ACTIV_2"/>
    <property type="match status" value="1"/>
</dbReference>
<dbReference type="InterPro" id="IPR036020">
    <property type="entry name" value="WW_dom_sf"/>
</dbReference>
<evidence type="ECO:0000313" key="5">
    <source>
        <dbReference type="Proteomes" id="UP000694941"/>
    </source>
</evidence>
<keyword evidence="5" id="KW-1185">Reference proteome</keyword>
<dbReference type="CDD" id="cd05127">
    <property type="entry name" value="RasGAP_IQGAP_like"/>
    <property type="match status" value="1"/>
</dbReference>
<dbReference type="SUPFAM" id="SSF48350">
    <property type="entry name" value="GTPase activation domain, GAP"/>
    <property type="match status" value="1"/>
</dbReference>
<dbReference type="InterPro" id="IPR001936">
    <property type="entry name" value="RasGAP_dom"/>
</dbReference>
<dbReference type="PANTHER" id="PTHR14149:SF14">
    <property type="entry name" value="CALPONIN-HOMOLOGY (CH) DOMAIN-CONTAINING PROTEIN"/>
    <property type="match status" value="1"/>
</dbReference>
<proteinExistence type="predicted"/>
<dbReference type="Proteomes" id="UP000694941">
    <property type="component" value="Unplaced"/>
</dbReference>
<dbReference type="Gene3D" id="1.20.5.190">
    <property type="match status" value="2"/>
</dbReference>
<dbReference type="Pfam" id="PF00616">
    <property type="entry name" value="RasGAP"/>
    <property type="match status" value="1"/>
</dbReference>
<dbReference type="Pfam" id="PF00612">
    <property type="entry name" value="IQ"/>
    <property type="match status" value="3"/>
</dbReference>
<dbReference type="SUPFAM" id="SSF51045">
    <property type="entry name" value="WW domain"/>
    <property type="match status" value="1"/>
</dbReference>
<dbReference type="RefSeq" id="XP_013792729.1">
    <property type="nucleotide sequence ID" value="XM_013937275.2"/>
</dbReference>
<dbReference type="Pfam" id="PF03836">
    <property type="entry name" value="RasGAP_C"/>
    <property type="match status" value="1"/>
</dbReference>
<dbReference type="SUPFAM" id="SSF47576">
    <property type="entry name" value="Calponin-homology domain, CH-domain"/>
    <property type="match status" value="1"/>
</dbReference>
<evidence type="ECO:0000259" key="2">
    <source>
        <dbReference type="PROSITE" id="PS50018"/>
    </source>
</evidence>
<feature type="domain" description="Ras-GAP" evidence="2">
    <location>
        <begin position="1004"/>
        <end position="1237"/>
    </location>
</feature>
<evidence type="ECO:0000256" key="1">
    <source>
        <dbReference type="SAM" id="Coils"/>
    </source>
</evidence>
<evidence type="ECO:0000259" key="3">
    <source>
        <dbReference type="PROSITE" id="PS50020"/>
    </source>
</evidence>
<dbReference type="PROSITE" id="PS50096">
    <property type="entry name" value="IQ"/>
    <property type="match status" value="3"/>
</dbReference>
<keyword evidence="1" id="KW-0175">Coiled coil</keyword>
<accession>A0ABM1C1S9</accession>
<organism evidence="5 6">
    <name type="scientific">Limulus polyphemus</name>
    <name type="common">Atlantic horseshoe crab</name>
    <dbReference type="NCBI Taxonomy" id="6850"/>
    <lineage>
        <taxon>Eukaryota</taxon>
        <taxon>Metazoa</taxon>
        <taxon>Ecdysozoa</taxon>
        <taxon>Arthropoda</taxon>
        <taxon>Chelicerata</taxon>
        <taxon>Merostomata</taxon>
        <taxon>Xiphosura</taxon>
        <taxon>Limulidae</taxon>
        <taxon>Limulus</taxon>
    </lineage>
</organism>
<evidence type="ECO:0000313" key="6">
    <source>
        <dbReference type="RefSeq" id="XP_013792729.1"/>
    </source>
</evidence>
<dbReference type="SUPFAM" id="SSF143885">
    <property type="entry name" value="RGC domain-like"/>
    <property type="match status" value="1"/>
</dbReference>
<dbReference type="Gene3D" id="1.10.506.10">
    <property type="entry name" value="GTPase Activation - p120gap, domain 1"/>
    <property type="match status" value="1"/>
</dbReference>
<dbReference type="PROSITE" id="PS50021">
    <property type="entry name" value="CH"/>
    <property type="match status" value="1"/>
</dbReference>
<dbReference type="InterPro" id="IPR001202">
    <property type="entry name" value="WW_dom"/>
</dbReference>
<dbReference type="PROSITE" id="PS50020">
    <property type="entry name" value="WW_DOMAIN_2"/>
    <property type="match status" value="1"/>
</dbReference>
<dbReference type="Pfam" id="PF00307">
    <property type="entry name" value="CH"/>
    <property type="match status" value="1"/>
</dbReference>
<dbReference type="InterPro" id="IPR001715">
    <property type="entry name" value="CH_dom"/>
</dbReference>
<dbReference type="InterPro" id="IPR036872">
    <property type="entry name" value="CH_dom_sf"/>
</dbReference>
<dbReference type="InterPro" id="IPR000593">
    <property type="entry name" value="RasGAP_C"/>
</dbReference>
<feature type="coiled-coil region" evidence="1">
    <location>
        <begin position="887"/>
        <end position="921"/>
    </location>
</feature>
<reference evidence="6" key="1">
    <citation type="submission" date="2025-08" db="UniProtKB">
        <authorList>
            <consortium name="RefSeq"/>
        </authorList>
    </citation>
    <scope>IDENTIFICATION</scope>
    <source>
        <tissue evidence="6">Muscle</tissue>
    </source>
</reference>
<name>A0ABM1C1S9_LIMPO</name>
<protein>
    <submittedName>
        <fullName evidence="6">Ras GTPase-activating-like protein IQGAP1</fullName>
    </submittedName>
</protein>
<dbReference type="GeneID" id="106476628"/>
<dbReference type="SMART" id="SM00033">
    <property type="entry name" value="CH"/>
    <property type="match status" value="1"/>
</dbReference>
<dbReference type="InterPro" id="IPR008936">
    <property type="entry name" value="Rho_GTPase_activation_prot"/>
</dbReference>
<feature type="domain" description="WW" evidence="3">
    <location>
        <begin position="677"/>
        <end position="710"/>
    </location>
</feature>
<feature type="coiled-coil region" evidence="1">
    <location>
        <begin position="593"/>
        <end position="639"/>
    </location>
</feature>
<dbReference type="Gene3D" id="1.10.418.10">
    <property type="entry name" value="Calponin-like domain"/>
    <property type="match status" value="1"/>
</dbReference>
<dbReference type="PANTHER" id="PTHR14149">
    <property type="entry name" value="RAS GTPASE-ACTIVATING PROTEIN WITH IQ MOTIF"/>
    <property type="match status" value="1"/>
</dbReference>